<keyword evidence="6" id="KW-1185">Reference proteome</keyword>
<feature type="transmembrane region" description="Helical" evidence="3">
    <location>
        <begin position="45"/>
        <end position="68"/>
    </location>
</feature>
<proteinExistence type="predicted"/>
<gene>
    <name evidence="5" type="ORF">ACJRO7_022089</name>
</gene>
<evidence type="ECO:0000256" key="3">
    <source>
        <dbReference type="SAM" id="Phobius"/>
    </source>
</evidence>
<evidence type="ECO:0000313" key="5">
    <source>
        <dbReference type="EMBL" id="KAL3740908.1"/>
    </source>
</evidence>
<feature type="domain" description="Cation-transporting P-type ATPase C-terminal" evidence="4">
    <location>
        <begin position="9"/>
        <end position="96"/>
    </location>
</feature>
<dbReference type="InterPro" id="IPR023298">
    <property type="entry name" value="ATPase_P-typ_TM_dom_sf"/>
</dbReference>
<comment type="caution">
    <text evidence="5">The sequence shown here is derived from an EMBL/GenBank/DDBJ whole genome shotgun (WGS) entry which is preliminary data.</text>
</comment>
<feature type="transmembrane region" description="Helical" evidence="3">
    <location>
        <begin position="80"/>
        <end position="102"/>
    </location>
</feature>
<evidence type="ECO:0000256" key="1">
    <source>
        <dbReference type="ARBA" id="ARBA00022723"/>
    </source>
</evidence>
<dbReference type="Gene3D" id="1.20.1110.10">
    <property type="entry name" value="Calcium-transporting ATPase, transmembrane domain"/>
    <property type="match status" value="1"/>
</dbReference>
<keyword evidence="2" id="KW-0460">Magnesium</keyword>
<dbReference type="PANTHER" id="PTHR24093">
    <property type="entry name" value="CATION TRANSPORTING ATPASE"/>
    <property type="match status" value="1"/>
</dbReference>
<dbReference type="GO" id="GO:0046872">
    <property type="term" value="F:metal ion binding"/>
    <property type="evidence" value="ECO:0007669"/>
    <property type="project" value="UniProtKB-KW"/>
</dbReference>
<evidence type="ECO:0000256" key="2">
    <source>
        <dbReference type="ARBA" id="ARBA00022842"/>
    </source>
</evidence>
<dbReference type="Proteomes" id="UP001634007">
    <property type="component" value="Unassembled WGS sequence"/>
</dbReference>
<name>A0ABD3KMX0_EUCGL</name>
<sequence>MLRLNEKSIGTLIFNSFFLCQFFNKFNAREPENKNIFRGVHGSEWFWVCIGAALLLQVAFLEIAHIIAGDSRLTYAEWGMCLLPGIISWCIDLAGKCIILMIKSWVTKPLGSVVRDNRNLILVDPEPAGDLQLPLIQEVEGPTYQHYILSVRDGTTEEVTWRCK</sequence>
<evidence type="ECO:0000259" key="4">
    <source>
        <dbReference type="Pfam" id="PF00689"/>
    </source>
</evidence>
<accession>A0ABD3KMX0</accession>
<organism evidence="5 6">
    <name type="scientific">Eucalyptus globulus</name>
    <name type="common">Tasmanian blue gum</name>
    <dbReference type="NCBI Taxonomy" id="34317"/>
    <lineage>
        <taxon>Eukaryota</taxon>
        <taxon>Viridiplantae</taxon>
        <taxon>Streptophyta</taxon>
        <taxon>Embryophyta</taxon>
        <taxon>Tracheophyta</taxon>
        <taxon>Spermatophyta</taxon>
        <taxon>Magnoliopsida</taxon>
        <taxon>eudicotyledons</taxon>
        <taxon>Gunneridae</taxon>
        <taxon>Pentapetalae</taxon>
        <taxon>rosids</taxon>
        <taxon>malvids</taxon>
        <taxon>Myrtales</taxon>
        <taxon>Myrtaceae</taxon>
        <taxon>Myrtoideae</taxon>
        <taxon>Eucalypteae</taxon>
        <taxon>Eucalyptus</taxon>
    </lineage>
</organism>
<protein>
    <recommendedName>
        <fullName evidence="4">Cation-transporting P-type ATPase C-terminal domain-containing protein</fullName>
    </recommendedName>
</protein>
<dbReference type="EMBL" id="JBJKBG010000005">
    <property type="protein sequence ID" value="KAL3740908.1"/>
    <property type="molecule type" value="Genomic_DNA"/>
</dbReference>
<dbReference type="PANTHER" id="PTHR24093:SF470">
    <property type="entry name" value="CALCIUM-TRANSPORTING ATPASE 12, PLASMA MEMBRANE-TYPE-LIKE"/>
    <property type="match status" value="1"/>
</dbReference>
<keyword evidence="3" id="KW-1133">Transmembrane helix</keyword>
<dbReference type="AlphaFoldDB" id="A0ABD3KMX0"/>
<dbReference type="InterPro" id="IPR006068">
    <property type="entry name" value="ATPase_P-typ_cation-transptr_C"/>
</dbReference>
<reference evidence="5 6" key="1">
    <citation type="submission" date="2024-11" db="EMBL/GenBank/DDBJ databases">
        <title>Chromosome-level genome assembly of Eucalyptus globulus Labill. provides insights into its genome evolution.</title>
        <authorList>
            <person name="Li X."/>
        </authorList>
    </citation>
    <scope>NUCLEOTIDE SEQUENCE [LARGE SCALE GENOMIC DNA]</scope>
    <source>
        <strain evidence="5">CL2024</strain>
        <tissue evidence="5">Fresh tender leaves</tissue>
    </source>
</reference>
<dbReference type="SUPFAM" id="SSF81665">
    <property type="entry name" value="Calcium ATPase, transmembrane domain M"/>
    <property type="match status" value="1"/>
</dbReference>
<keyword evidence="1" id="KW-0479">Metal-binding</keyword>
<keyword evidence="3" id="KW-0472">Membrane</keyword>
<dbReference type="Pfam" id="PF00689">
    <property type="entry name" value="Cation_ATPase_C"/>
    <property type="match status" value="1"/>
</dbReference>
<evidence type="ECO:0000313" key="6">
    <source>
        <dbReference type="Proteomes" id="UP001634007"/>
    </source>
</evidence>
<keyword evidence="3" id="KW-0812">Transmembrane</keyword>